<evidence type="ECO:0000313" key="5">
    <source>
        <dbReference type="Proteomes" id="UP000887116"/>
    </source>
</evidence>
<reference evidence="4" key="1">
    <citation type="submission" date="2020-07" db="EMBL/GenBank/DDBJ databases">
        <title>Multicomponent nature underlies the extraordinary mechanical properties of spider dragline silk.</title>
        <authorList>
            <person name="Kono N."/>
            <person name="Nakamura H."/>
            <person name="Mori M."/>
            <person name="Yoshida Y."/>
            <person name="Ohtoshi R."/>
            <person name="Malay A.D."/>
            <person name="Moran D.A.P."/>
            <person name="Tomita M."/>
            <person name="Numata K."/>
            <person name="Arakawa K."/>
        </authorList>
    </citation>
    <scope>NUCLEOTIDE SEQUENCE</scope>
</reference>
<feature type="compositionally biased region" description="Basic and acidic residues" evidence="2">
    <location>
        <begin position="113"/>
        <end position="127"/>
    </location>
</feature>
<protein>
    <submittedName>
        <fullName evidence="4">Visual system homeobox 2</fullName>
    </submittedName>
</protein>
<keyword evidence="4" id="KW-0371">Homeobox</keyword>
<evidence type="ECO:0000256" key="1">
    <source>
        <dbReference type="ARBA" id="ARBA00004123"/>
    </source>
</evidence>
<dbReference type="InterPro" id="IPR003654">
    <property type="entry name" value="OAR_dom"/>
</dbReference>
<accession>A0A8X6GRI9</accession>
<dbReference type="GO" id="GO:0003677">
    <property type="term" value="F:DNA binding"/>
    <property type="evidence" value="ECO:0007669"/>
    <property type="project" value="UniProtKB-KW"/>
</dbReference>
<dbReference type="EMBL" id="BMAO01026463">
    <property type="protein sequence ID" value="GFR09886.1"/>
    <property type="molecule type" value="Genomic_DNA"/>
</dbReference>
<feature type="region of interest" description="Disordered" evidence="2">
    <location>
        <begin position="1"/>
        <end position="159"/>
    </location>
</feature>
<feature type="compositionally biased region" description="Basic and acidic residues" evidence="2">
    <location>
        <begin position="1"/>
        <end position="24"/>
    </location>
</feature>
<dbReference type="AlphaFoldDB" id="A0A8X6GRI9"/>
<dbReference type="Pfam" id="PF03826">
    <property type="entry name" value="OAR"/>
    <property type="match status" value="1"/>
</dbReference>
<organism evidence="4 5">
    <name type="scientific">Trichonephila clavata</name>
    <name type="common">Joro spider</name>
    <name type="synonym">Nephila clavata</name>
    <dbReference type="NCBI Taxonomy" id="2740835"/>
    <lineage>
        <taxon>Eukaryota</taxon>
        <taxon>Metazoa</taxon>
        <taxon>Ecdysozoa</taxon>
        <taxon>Arthropoda</taxon>
        <taxon>Chelicerata</taxon>
        <taxon>Arachnida</taxon>
        <taxon>Araneae</taxon>
        <taxon>Araneomorphae</taxon>
        <taxon>Entelegynae</taxon>
        <taxon>Araneoidea</taxon>
        <taxon>Nephilidae</taxon>
        <taxon>Trichonephila</taxon>
    </lineage>
</organism>
<dbReference type="Proteomes" id="UP000887116">
    <property type="component" value="Unassembled WGS sequence"/>
</dbReference>
<evidence type="ECO:0000259" key="3">
    <source>
        <dbReference type="PROSITE" id="PS50803"/>
    </source>
</evidence>
<feature type="domain" description="OAR" evidence="3">
    <location>
        <begin position="105"/>
        <end position="118"/>
    </location>
</feature>
<comment type="subcellular location">
    <subcellularLocation>
        <location evidence="1">Nucleus</location>
    </subcellularLocation>
</comment>
<dbReference type="PROSITE" id="PS50803">
    <property type="entry name" value="OAR"/>
    <property type="match status" value="1"/>
</dbReference>
<comment type="caution">
    <text evidence="4">The sequence shown here is derived from an EMBL/GenBank/DDBJ whole genome shotgun (WGS) entry which is preliminary data.</text>
</comment>
<keyword evidence="4" id="KW-0238">DNA-binding</keyword>
<feature type="compositionally biased region" description="Low complexity" evidence="2">
    <location>
        <begin position="72"/>
        <end position="93"/>
    </location>
</feature>
<gene>
    <name evidence="4" type="primary">Vsx2</name>
    <name evidence="4" type="ORF">TNCT_685721</name>
</gene>
<evidence type="ECO:0000256" key="2">
    <source>
        <dbReference type="SAM" id="MobiDB-lite"/>
    </source>
</evidence>
<keyword evidence="5" id="KW-1185">Reference proteome</keyword>
<dbReference type="GO" id="GO:0005634">
    <property type="term" value="C:nucleus"/>
    <property type="evidence" value="ECO:0007669"/>
    <property type="project" value="UniProtKB-SubCell"/>
</dbReference>
<name>A0A8X6GRI9_TRICU</name>
<feature type="compositionally biased region" description="Low complexity" evidence="2">
    <location>
        <begin position="27"/>
        <end position="52"/>
    </location>
</feature>
<sequence length="159" mass="17283">MHRKSQEAAEKLKDSDLSSEEHLSQHQTKPNSEQQQQQQSSSGTTPTVQQTSFHHHPHQQQQQRNHQHHHPQGSSSSTSSSSRGSSPVMGGPSLHHPNKEDLRSSSIASLRAKAIEHSAKVFGEGRGDGPPGVGEGPPRSKDTGLMMDRPSIHSIGSLF</sequence>
<evidence type="ECO:0000313" key="4">
    <source>
        <dbReference type="EMBL" id="GFR09886.1"/>
    </source>
</evidence>
<proteinExistence type="predicted"/>